<dbReference type="GO" id="GO:0047286">
    <property type="term" value="F:NAD+-diphthamide ADP-ribosyltransferase activity"/>
    <property type="evidence" value="ECO:0007669"/>
    <property type="project" value="InterPro"/>
</dbReference>
<evidence type="ECO:0000313" key="4">
    <source>
        <dbReference type="Proteomes" id="UP000575898"/>
    </source>
</evidence>
<protein>
    <recommendedName>
        <fullName evidence="2">Exotoxin A catalytic domain-containing protein</fullName>
    </recommendedName>
</protein>
<dbReference type="PROSITE" id="PS51996">
    <property type="entry name" value="TR_MART"/>
    <property type="match status" value="1"/>
</dbReference>
<reference evidence="3 4" key="1">
    <citation type="submission" date="2020-08" db="EMBL/GenBank/DDBJ databases">
        <title>Genomic Encyclopedia of Type Strains, Phase IV (KMG-IV): sequencing the most valuable type-strain genomes for metagenomic binning, comparative biology and taxonomic classification.</title>
        <authorList>
            <person name="Goeker M."/>
        </authorList>
    </citation>
    <scope>NUCLEOTIDE SEQUENCE [LARGE SCALE GENOMIC DNA]</scope>
    <source>
        <strain evidence="3 4">DSM 27165</strain>
    </source>
</reference>
<evidence type="ECO:0000259" key="2">
    <source>
        <dbReference type="Pfam" id="PF09009"/>
    </source>
</evidence>
<dbReference type="InterPro" id="IPR015099">
    <property type="entry name" value="Exotox-A_cataly_dom"/>
</dbReference>
<dbReference type="Gene3D" id="3.90.176.10">
    <property type="entry name" value="Toxin ADP-ribosyltransferase, Chain A, domain 1"/>
    <property type="match status" value="1"/>
</dbReference>
<feature type="region of interest" description="Disordered" evidence="1">
    <location>
        <begin position="1698"/>
        <end position="1718"/>
    </location>
</feature>
<dbReference type="Pfam" id="PF09009">
    <property type="entry name" value="Exotox-A_cataly"/>
    <property type="match status" value="1"/>
</dbReference>
<keyword evidence="4" id="KW-1185">Reference proteome</keyword>
<dbReference type="Gene3D" id="3.90.70.20">
    <property type="match status" value="1"/>
</dbReference>
<dbReference type="Gene3D" id="3.90.175.10">
    <property type="entry name" value="Diphtheria Toxin, domain 1"/>
    <property type="match status" value="1"/>
</dbReference>
<dbReference type="CDD" id="cd01436">
    <property type="entry name" value="Dipth_tox_like"/>
    <property type="match status" value="1"/>
</dbReference>
<dbReference type="CDD" id="cd20495">
    <property type="entry name" value="C58_PaToxP-like"/>
    <property type="match status" value="1"/>
</dbReference>
<organism evidence="3 4">
    <name type="scientific">Chitinivorax tropicus</name>
    <dbReference type="NCBI Taxonomy" id="714531"/>
    <lineage>
        <taxon>Bacteria</taxon>
        <taxon>Pseudomonadati</taxon>
        <taxon>Pseudomonadota</taxon>
        <taxon>Betaproteobacteria</taxon>
        <taxon>Chitinivorax</taxon>
    </lineage>
</organism>
<name>A0A840MSR9_9PROT</name>
<dbReference type="Proteomes" id="UP000575898">
    <property type="component" value="Unassembled WGS sequence"/>
</dbReference>
<gene>
    <name evidence="3" type="ORF">HNQ59_002624</name>
</gene>
<dbReference type="EMBL" id="JACHHY010000016">
    <property type="protein sequence ID" value="MBB5019323.1"/>
    <property type="molecule type" value="Genomic_DNA"/>
</dbReference>
<evidence type="ECO:0000313" key="3">
    <source>
        <dbReference type="EMBL" id="MBB5019323.1"/>
    </source>
</evidence>
<comment type="caution">
    <text evidence="3">The sequence shown here is derived from an EMBL/GenBank/DDBJ whole genome shotgun (WGS) entry which is preliminary data.</text>
</comment>
<evidence type="ECO:0000256" key="1">
    <source>
        <dbReference type="SAM" id="MobiDB-lite"/>
    </source>
</evidence>
<sequence length="2590" mass="281915">MPSTPSKTEVNVNRNGFDFSWTFDPSTGLSEGFDFARAEAALKEKGYVFVGYHGTNIAAAKSIAEDGVRDPGTRSETDPNNVFYTSPSAEVAHGYSLPSVDDPARGGDPAERARALGDSRGVLLRVYLPADVVQKYGYQFDASTDAHTSLGDTDVQALLSHMQSKGEPFLLSGPQGSAADDLSHRLPATLINYRMAERAIAIPSTVVGTNVHLAPYTSSSAEPTDLAHVKTLSVSKNAAGKLVFTPQESRAQLISDTYKPELAMKDVQPVPSVDVDPAAFFTPSAELARPEPFRPRPTPFSDLNSIKSHFRNIILDPSPIGTSANLIEAMNGRLPKKDFVVAGLVLKQHSIAYKQAIEALDRYSELNRKIGLGDHAPDRLAVVAELDTAVKAIVAAANSYIDQHAADPEKKSAVAVMRRLGNDATRESNVITNLSNDLRSSGDIATYGASLPLADALTVKRNKLNLETIATRAAWREYFFSSAELELGADLARSMAYKYFSMESTHASESTLTPEAAQTAAIAEGRQLQRLRSSAIDTVIINGKSVTLARELGNRKAFAEQFKEVSDYKTKEQIWKDQAAFNNARLEVLVTDGKALIESTPAEQISSVRQYTKGFSNYLSPYLRTGGIRATKTKEELDTGLALYEGSLKKMPAYRGPLFRAIRDEGIREALASGRIGVGDVIGDAAFMSTSFRMNTLKTLQFFETPPSLVVFDIDSDQGRRLPKLVAEVTNPQDEVILPRDGRYQIVGYSLYHEPGKKPGELGRPVTYIKVKHMVGLNAHDVYQMNNGAMGRPPVLHTISDFGPDGRTVRDLLLWNDFQNTHAKTFSALANSESVVSKFVPQSLFLKQAEGDARLGLCKGLSQIWAQVMMKGGDTAVKGLFDNLFILSAMEDPARTSVDDLAFSNIFRSNVEDIHNQISNTDLSAKGSLSLAEVMSGLAAANQSKTWMLNTANHAMALSVTVEGDQRRYSFYDPNLGQLTFNTPDVDVVRNTIQTHLNNLRDLYQVSDRFAAVYEVNPPQSSLAIDVMTKPYQTTLEKLVAMDNTQGKIFGAGQTIGRADLFKAGATINGNRVNERTDFDAVNTMSDLKFDSELLLKHVLTLQNNGGADDASLYLSLFGDKANTPLNDAQLLNLLTNNPEPASLATIASYLNGQRTTGSDVTSGRGTLVERFTSYANTLITDKANPPASLGADMRLWLKVQTFASETKRDGAWLNDPEAVRDVGNLLKFEQGKVSLKARFENSLSDRKKASLQAIVDTANIRQLRALDEANPLESGISREQLYKLGANIDGQPVDALSNFKSDKLRFDATRFANTFTTASDYEQAQYLGKLKELAKPGTTPEDLVTGQGEAVDVMKQAITQLAQIDTPKTASDRIKTISQNIQTAGRGALAAGVTLKVVDKYGKVNGIWSALKALSKGDSAGFKVSTGGVANIFGGELAEAIARKGGAALLKTAVASLKTVPGSVVRGLGKVLGRGAGVIGALASAPFDIYYGIVEPLKGLDKKTGLERQDAIYSITSSSISLGVGVIVAALAMVASGPAAIIGAVFAVGMILTDRIYSAVRAVQAIEEKVPLTGMQKLEQGWRAFTGQGISHELVDQMNEKTESDKLQEQLTKSAKDYLNGNSVYSTFVYSMPTVNAEKFATFKRGENVWQLESEKDKTDHDHAHLRTGTYEPTGFIATKKEFWEAYYQASNENFDFSDTGNQSSRSEGLQVVEQTSGSDVAAKGATFQLENGDDKGKGFSKRTNLFLMEAGNKELTGGELDDTFVLDANSRIVGDVDRHGNPDPYFAQARAARAAKVGTYRYNLDAGAGDSDTLQLNTDLKDTGYVGYHIDMSAQTIGIKKEDGSLVNQGRFANFEHILQSRDAATYTSQHHLIGNEGRNILIGKGRDTLEGKGGNDLYQIGTLRAGDQVTIIETPAKTNADANEVILGTQLTSIDDWQIAQNDLVIHLNSGSSVLIKDMYVRDESGTRVRQTKPFNFYTSDGFILTPVLPNTIASTEAETFSTFSINTMHMPTEANAWFRGGKAGVAVDLASRTITPTRRTDITLLQNQESISYQANQAQPQTKFWLDHAASSLALSVSMDLNPLVTGFSSFDKESTVQFERLVLTLTANQGTAQEKHYQIDVGSFLGNTAQTWYSKKENKLIFKPMDGAKAIFDDLRIYTTDGYELALSKELGALLQNFRYQDRLFGPSIQSDPQTIALSSNLAIDPSDMLTSKKSDTVLPKAITLSERYQLISTMGTTSEDILSGDQTDNVFVLETPLQSNTESLLEAFDEVAGKAGSDTYVYKQGWANINNADDSADPTDIAVDNLIINHDLTAASIMKFSDALYVDVLNSGTVYLNNYFVKDSQGIYRNAHIDMTFKGGDQVRITPTEDGPHFASTITLSDEKRDRIIDLSKYNAVAVFGNIGNEQFTATRQLNDQVYLSGGNGADVYDLQKISNVVIDNRAQDKQSDTLKIYMSTQPSASEEQDLKFSRFDHNLVLQWDAGNTSSGHVGQAIIEDYFLDATYQHLDIELYDSTGAQRSRILSDQVKAKADLAVISTDLTSRSADLLIEALAGFNTQVDVSATLAKRFGIHQQNTPQLAGSLV</sequence>
<proteinExistence type="predicted"/>
<accession>A0A840MSR9</accession>
<feature type="domain" description="Exotoxin A catalytic" evidence="2">
    <location>
        <begin position="38"/>
        <end position="209"/>
    </location>
</feature>
<dbReference type="SUPFAM" id="SSF56399">
    <property type="entry name" value="ADP-ribosylation"/>
    <property type="match status" value="2"/>
</dbReference>
<dbReference type="RefSeq" id="WP_184040011.1">
    <property type="nucleotide sequence ID" value="NZ_JACHHY010000016.1"/>
</dbReference>